<dbReference type="STRING" id="695850.A0A067C7I7"/>
<gene>
    <name evidence="4" type="ORF">SPRG_20494</name>
</gene>
<dbReference type="VEuPathDB" id="FungiDB:SPRG_20494"/>
<dbReference type="EMBL" id="KK583222">
    <property type="protein sequence ID" value="KDO26694.1"/>
    <property type="molecule type" value="Genomic_DNA"/>
</dbReference>
<dbReference type="OMA" id="WPWLLEC"/>
<dbReference type="RefSeq" id="XP_012202584.1">
    <property type="nucleotide sequence ID" value="XM_012347194.1"/>
</dbReference>
<feature type="repeat" description="ANK" evidence="3">
    <location>
        <begin position="303"/>
        <end position="336"/>
    </location>
</feature>
<organism evidence="4 5">
    <name type="scientific">Saprolegnia parasitica (strain CBS 223.65)</name>
    <dbReference type="NCBI Taxonomy" id="695850"/>
    <lineage>
        <taxon>Eukaryota</taxon>
        <taxon>Sar</taxon>
        <taxon>Stramenopiles</taxon>
        <taxon>Oomycota</taxon>
        <taxon>Saprolegniomycetes</taxon>
        <taxon>Saprolegniales</taxon>
        <taxon>Saprolegniaceae</taxon>
        <taxon>Saprolegnia</taxon>
    </lineage>
</organism>
<evidence type="ECO:0000256" key="1">
    <source>
        <dbReference type="ARBA" id="ARBA00022737"/>
    </source>
</evidence>
<accession>A0A067C7I7</accession>
<dbReference type="OrthoDB" id="20872at2759"/>
<dbReference type="PROSITE" id="PS50297">
    <property type="entry name" value="ANK_REP_REGION"/>
    <property type="match status" value="3"/>
</dbReference>
<dbReference type="InterPro" id="IPR002110">
    <property type="entry name" value="Ankyrin_rpt"/>
</dbReference>
<dbReference type="PRINTS" id="PR01415">
    <property type="entry name" value="ANKYRIN"/>
</dbReference>
<protein>
    <submittedName>
        <fullName evidence="4">Uncharacterized protein</fullName>
    </submittedName>
</protein>
<dbReference type="Proteomes" id="UP000030745">
    <property type="component" value="Unassembled WGS sequence"/>
</dbReference>
<keyword evidence="1" id="KW-0677">Repeat</keyword>
<feature type="repeat" description="ANK" evidence="3">
    <location>
        <begin position="147"/>
        <end position="179"/>
    </location>
</feature>
<keyword evidence="2 3" id="KW-0040">ANK repeat</keyword>
<dbReference type="SUPFAM" id="SSF48403">
    <property type="entry name" value="Ankyrin repeat"/>
    <property type="match status" value="1"/>
</dbReference>
<dbReference type="Pfam" id="PF00023">
    <property type="entry name" value="Ank"/>
    <property type="match status" value="2"/>
</dbReference>
<feature type="repeat" description="ANK" evidence="3">
    <location>
        <begin position="114"/>
        <end position="146"/>
    </location>
</feature>
<dbReference type="Gene3D" id="1.25.40.20">
    <property type="entry name" value="Ankyrin repeat-containing domain"/>
    <property type="match status" value="3"/>
</dbReference>
<dbReference type="SMART" id="SM00248">
    <property type="entry name" value="ANK"/>
    <property type="match status" value="8"/>
</dbReference>
<evidence type="ECO:0000313" key="5">
    <source>
        <dbReference type="Proteomes" id="UP000030745"/>
    </source>
</evidence>
<dbReference type="AlphaFoldDB" id="A0A067C7I7"/>
<evidence type="ECO:0000313" key="4">
    <source>
        <dbReference type="EMBL" id="KDO26694.1"/>
    </source>
</evidence>
<reference evidence="4 5" key="1">
    <citation type="journal article" date="2013" name="PLoS Genet.">
        <title>Distinctive expansion of potential virulence genes in the genome of the oomycete fish pathogen Saprolegnia parasitica.</title>
        <authorList>
            <person name="Jiang R.H."/>
            <person name="de Bruijn I."/>
            <person name="Haas B.J."/>
            <person name="Belmonte R."/>
            <person name="Lobach L."/>
            <person name="Christie J."/>
            <person name="van den Ackerveken G."/>
            <person name="Bottin A."/>
            <person name="Bulone V."/>
            <person name="Diaz-Moreno S.M."/>
            <person name="Dumas B."/>
            <person name="Fan L."/>
            <person name="Gaulin E."/>
            <person name="Govers F."/>
            <person name="Grenville-Briggs L.J."/>
            <person name="Horner N.R."/>
            <person name="Levin J.Z."/>
            <person name="Mammella M."/>
            <person name="Meijer H.J."/>
            <person name="Morris P."/>
            <person name="Nusbaum C."/>
            <person name="Oome S."/>
            <person name="Phillips A.J."/>
            <person name="van Rooyen D."/>
            <person name="Rzeszutek E."/>
            <person name="Saraiva M."/>
            <person name="Secombes C.J."/>
            <person name="Seidl M.F."/>
            <person name="Snel B."/>
            <person name="Stassen J.H."/>
            <person name="Sykes S."/>
            <person name="Tripathy S."/>
            <person name="van den Berg H."/>
            <person name="Vega-Arreguin J.C."/>
            <person name="Wawra S."/>
            <person name="Young S.K."/>
            <person name="Zeng Q."/>
            <person name="Dieguez-Uribeondo J."/>
            <person name="Russ C."/>
            <person name="Tyler B.M."/>
            <person name="van West P."/>
        </authorList>
    </citation>
    <scope>NUCLEOTIDE SEQUENCE [LARGE SCALE GENOMIC DNA]</scope>
    <source>
        <strain evidence="4 5">CBS 223.65</strain>
    </source>
</reference>
<dbReference type="InterPro" id="IPR036770">
    <property type="entry name" value="Ankyrin_rpt-contain_sf"/>
</dbReference>
<feature type="repeat" description="ANK" evidence="3">
    <location>
        <begin position="205"/>
        <end position="238"/>
    </location>
</feature>
<dbReference type="PANTHER" id="PTHR24198:SF165">
    <property type="entry name" value="ANKYRIN REPEAT-CONTAINING PROTEIN-RELATED"/>
    <property type="match status" value="1"/>
</dbReference>
<proteinExistence type="predicted"/>
<dbReference type="Pfam" id="PF12796">
    <property type="entry name" value="Ank_2"/>
    <property type="match status" value="1"/>
</dbReference>
<keyword evidence="5" id="KW-1185">Reference proteome</keyword>
<dbReference type="KEGG" id="spar:SPRG_20494"/>
<dbReference type="PANTHER" id="PTHR24198">
    <property type="entry name" value="ANKYRIN REPEAT AND PROTEIN KINASE DOMAIN-CONTAINING PROTEIN"/>
    <property type="match status" value="1"/>
</dbReference>
<dbReference type="PROSITE" id="PS50088">
    <property type="entry name" value="ANK_REPEAT"/>
    <property type="match status" value="6"/>
</dbReference>
<sequence>MQALLSSTAMADTGAHMTCVRSLRATDKTDIDRSSLVHAPVATEAPSTTSPALHIAMRKGYTDAIALLLLAGADPNVLDTNGWTPLYMGAANPRRYAALKLLLEFSANVHLLQNGETVLHRATKAGHATLVELFLQFGSCPNMLDKAWETPLHIAARKQEHGVVSLLLQYGANANVFDSSGTPLLLQAIATGNDVLARLLLDGGTSETPMHAAVASSQHLLVRKMLQQHGGNANLRNNKGSIGFSSLELALQRHDIAMVHVLLATDTISIETRLRSLRMAIELHSVVLARLVLANHARLCTKAGHTALHMAALCGGDVAMTTMLREMGTPLNAPDKMGCTPLAYVAQRRHVALFKHLATTGAVILSWTSIAHDTYCNTLWPWLLECSRHSLTGLLDAVAPLLENTPLIPILAVLLDNAFISASLAVVELCLHAPLSRRREIVDVLYTWAIEQRHGYLVKCFADLRTF</sequence>
<feature type="repeat" description="ANK" evidence="3">
    <location>
        <begin position="48"/>
        <end position="80"/>
    </location>
</feature>
<dbReference type="GeneID" id="24141609"/>
<evidence type="ECO:0000256" key="3">
    <source>
        <dbReference type="PROSITE-ProRule" id="PRU00023"/>
    </source>
</evidence>
<evidence type="ECO:0000256" key="2">
    <source>
        <dbReference type="ARBA" id="ARBA00023043"/>
    </source>
</evidence>
<feature type="repeat" description="ANK" evidence="3">
    <location>
        <begin position="81"/>
        <end position="114"/>
    </location>
</feature>
<name>A0A067C7I7_SAPPC</name>